<dbReference type="SUPFAM" id="SSF53448">
    <property type="entry name" value="Nucleotide-diphospho-sugar transferases"/>
    <property type="match status" value="1"/>
</dbReference>
<evidence type="ECO:0000313" key="2">
    <source>
        <dbReference type="Proteomes" id="UP000466554"/>
    </source>
</evidence>
<sequence>MTTTVAIVPMRHNSERVPGKNYRLLAGLPLYHHVVRTLMAVPEIDRVIIDTDSEIIIEDCARSFSDAQVLIRPEHLRDGAIPMNDVLLNTLEQVEADVVLQTHSTNPFLKPETLSSALQQFSSPDRAFDSMFSVTRLQARLWDENAVPVNHDPSVLLRTQDLAPLFVENSCFFIFTPTLLRERHNRIGYQPRMFEMSALEAVDIDIEEDFALAVAIAQQSEIETRR</sequence>
<dbReference type="AlphaFoldDB" id="A0A7I7UCW1"/>
<dbReference type="CDD" id="cd02513">
    <property type="entry name" value="CMP-NeuAc_Synthase"/>
    <property type="match status" value="1"/>
</dbReference>
<evidence type="ECO:0008006" key="3">
    <source>
        <dbReference type="Google" id="ProtNLM"/>
    </source>
</evidence>
<protein>
    <recommendedName>
        <fullName evidence="3">Acylneuraminate cytidylyltransferase</fullName>
    </recommendedName>
</protein>
<dbReference type="Gene3D" id="3.90.550.10">
    <property type="entry name" value="Spore Coat Polysaccharide Biosynthesis Protein SpsA, Chain A"/>
    <property type="match status" value="1"/>
</dbReference>
<dbReference type="RefSeq" id="WP_163769262.1">
    <property type="nucleotide sequence ID" value="NZ_AP022598.1"/>
</dbReference>
<dbReference type="GO" id="GO:0008781">
    <property type="term" value="F:N-acylneuraminate cytidylyltransferase activity"/>
    <property type="evidence" value="ECO:0007669"/>
    <property type="project" value="TreeGrafter"/>
</dbReference>
<dbReference type="EMBL" id="AP022598">
    <property type="protein sequence ID" value="BBY78763.1"/>
    <property type="molecule type" value="Genomic_DNA"/>
</dbReference>
<name>A0A7I7UCW1_MYCPF</name>
<proteinExistence type="predicted"/>
<dbReference type="Pfam" id="PF02348">
    <property type="entry name" value="CTP_transf_3"/>
    <property type="match status" value="1"/>
</dbReference>
<dbReference type="InterPro" id="IPR050793">
    <property type="entry name" value="CMP-NeuNAc_synthase"/>
</dbReference>
<reference evidence="1 2" key="1">
    <citation type="journal article" date="2019" name="Emerg. Microbes Infect.">
        <title>Comprehensive subspecies identification of 175 nontuberculous mycobacteria species based on 7547 genomic profiles.</title>
        <authorList>
            <person name="Matsumoto Y."/>
            <person name="Kinjo T."/>
            <person name="Motooka D."/>
            <person name="Nabeya D."/>
            <person name="Jung N."/>
            <person name="Uechi K."/>
            <person name="Horii T."/>
            <person name="Iida T."/>
            <person name="Fujita J."/>
            <person name="Nakamura S."/>
        </authorList>
    </citation>
    <scope>NUCLEOTIDE SEQUENCE [LARGE SCALE GENOMIC DNA]</scope>
    <source>
        <strain evidence="1 2">JCM 6367</strain>
    </source>
</reference>
<dbReference type="PANTHER" id="PTHR21485">
    <property type="entry name" value="HAD SUPERFAMILY MEMBERS CMAS AND KDSC"/>
    <property type="match status" value="1"/>
</dbReference>
<dbReference type="InterPro" id="IPR029044">
    <property type="entry name" value="Nucleotide-diphossugar_trans"/>
</dbReference>
<gene>
    <name evidence="1" type="ORF">MPRF_56620</name>
</gene>
<dbReference type="Proteomes" id="UP000466554">
    <property type="component" value="Chromosome"/>
</dbReference>
<accession>A0A7I7UCW1</accession>
<evidence type="ECO:0000313" key="1">
    <source>
        <dbReference type="EMBL" id="BBY78763.1"/>
    </source>
</evidence>
<organism evidence="1 2">
    <name type="scientific">Mycolicibacterium parafortuitum</name>
    <name type="common">Mycobacterium parafortuitum</name>
    <dbReference type="NCBI Taxonomy" id="39692"/>
    <lineage>
        <taxon>Bacteria</taxon>
        <taxon>Bacillati</taxon>
        <taxon>Actinomycetota</taxon>
        <taxon>Actinomycetes</taxon>
        <taxon>Mycobacteriales</taxon>
        <taxon>Mycobacteriaceae</taxon>
        <taxon>Mycolicibacterium</taxon>
    </lineage>
</organism>
<dbReference type="InterPro" id="IPR003329">
    <property type="entry name" value="Cytidylyl_trans"/>
</dbReference>
<dbReference type="PANTHER" id="PTHR21485:SF6">
    <property type="entry name" value="N-ACYLNEURAMINATE CYTIDYLYLTRANSFERASE-RELATED"/>
    <property type="match status" value="1"/>
</dbReference>